<dbReference type="GO" id="GO:0005886">
    <property type="term" value="C:plasma membrane"/>
    <property type="evidence" value="ECO:0007669"/>
    <property type="project" value="TreeGrafter"/>
</dbReference>
<keyword evidence="5 8" id="KW-0406">Ion transport</keyword>
<name>A0AAD9NKL6_RIDPI</name>
<feature type="compositionally biased region" description="Basic and acidic residues" evidence="9">
    <location>
        <begin position="245"/>
        <end position="255"/>
    </location>
</feature>
<reference evidence="12" key="1">
    <citation type="journal article" date="2023" name="Mol. Biol. Evol.">
        <title>Third-Generation Sequencing Reveals the Adaptive Role of the Epigenome in Three Deep-Sea Polychaetes.</title>
        <authorList>
            <person name="Perez M."/>
            <person name="Aroh O."/>
            <person name="Sun Y."/>
            <person name="Lan Y."/>
            <person name="Juniper S.K."/>
            <person name="Young C.R."/>
            <person name="Angers B."/>
            <person name="Qian P.Y."/>
        </authorList>
    </citation>
    <scope>NUCLEOTIDE SEQUENCE</scope>
    <source>
        <strain evidence="12">R07B-5</strain>
    </source>
</reference>
<feature type="compositionally biased region" description="Acidic residues" evidence="9">
    <location>
        <begin position="262"/>
        <end position="271"/>
    </location>
</feature>
<dbReference type="GO" id="GO:0015271">
    <property type="term" value="F:outward rectifier potassium channel activity"/>
    <property type="evidence" value="ECO:0007669"/>
    <property type="project" value="TreeGrafter"/>
</dbReference>
<comment type="similarity">
    <text evidence="8">Belongs to the two pore domain potassium channel (TC 1.A.1.8) family.</text>
</comment>
<dbReference type="Proteomes" id="UP001209878">
    <property type="component" value="Unassembled WGS sequence"/>
</dbReference>
<keyword evidence="3 8" id="KW-0812">Transmembrane</keyword>
<dbReference type="InterPro" id="IPR003280">
    <property type="entry name" value="2pore_dom_K_chnl"/>
</dbReference>
<evidence type="ECO:0000256" key="9">
    <source>
        <dbReference type="SAM" id="MobiDB-lite"/>
    </source>
</evidence>
<accession>A0AAD9NKL6</accession>
<keyword evidence="7 8" id="KW-0407">Ion channel</keyword>
<evidence type="ECO:0000256" key="7">
    <source>
        <dbReference type="ARBA" id="ARBA00023303"/>
    </source>
</evidence>
<dbReference type="GO" id="GO:0030322">
    <property type="term" value="P:stabilization of membrane potential"/>
    <property type="evidence" value="ECO:0007669"/>
    <property type="project" value="TreeGrafter"/>
</dbReference>
<dbReference type="AlphaFoldDB" id="A0AAD9NKL6"/>
<evidence type="ECO:0000256" key="1">
    <source>
        <dbReference type="ARBA" id="ARBA00004141"/>
    </source>
</evidence>
<feature type="domain" description="Potassium channel" evidence="11">
    <location>
        <begin position="286"/>
        <end position="364"/>
    </location>
</feature>
<dbReference type="GO" id="GO:0022841">
    <property type="term" value="F:potassium ion leak channel activity"/>
    <property type="evidence" value="ECO:0007669"/>
    <property type="project" value="TreeGrafter"/>
</dbReference>
<dbReference type="SUPFAM" id="SSF81324">
    <property type="entry name" value="Voltage-gated potassium channels"/>
    <property type="match status" value="2"/>
</dbReference>
<dbReference type="PANTHER" id="PTHR11003">
    <property type="entry name" value="POTASSIUM CHANNEL, SUBFAMILY K"/>
    <property type="match status" value="1"/>
</dbReference>
<feature type="transmembrane region" description="Helical" evidence="10">
    <location>
        <begin position="36"/>
        <end position="58"/>
    </location>
</feature>
<feature type="region of interest" description="Disordered" evidence="9">
    <location>
        <begin position="245"/>
        <end position="271"/>
    </location>
</feature>
<feature type="transmembrane region" description="Helical" evidence="10">
    <location>
        <begin position="275"/>
        <end position="298"/>
    </location>
</feature>
<keyword evidence="4 10" id="KW-1133">Transmembrane helix</keyword>
<evidence type="ECO:0000256" key="3">
    <source>
        <dbReference type="ARBA" id="ARBA00022692"/>
    </source>
</evidence>
<keyword evidence="2 8" id="KW-0813">Transport</keyword>
<dbReference type="EMBL" id="JAODUO010000999">
    <property type="protein sequence ID" value="KAK2172028.1"/>
    <property type="molecule type" value="Genomic_DNA"/>
</dbReference>
<comment type="caution">
    <text evidence="12">The sequence shown here is derived from an EMBL/GenBank/DDBJ whole genome shotgun (WGS) entry which is preliminary data.</text>
</comment>
<comment type="subcellular location">
    <subcellularLocation>
        <location evidence="1">Membrane</location>
        <topology evidence="1">Multi-pass membrane protein</topology>
    </subcellularLocation>
</comment>
<protein>
    <recommendedName>
        <fullName evidence="11">Potassium channel domain-containing protein</fullName>
    </recommendedName>
</protein>
<feature type="transmembrane region" description="Helical" evidence="10">
    <location>
        <begin position="172"/>
        <end position="192"/>
    </location>
</feature>
<dbReference type="PANTHER" id="PTHR11003:SF334">
    <property type="entry name" value="FI03418P"/>
    <property type="match status" value="1"/>
</dbReference>
<keyword evidence="13" id="KW-1185">Reference proteome</keyword>
<evidence type="ECO:0000256" key="10">
    <source>
        <dbReference type="SAM" id="Phobius"/>
    </source>
</evidence>
<evidence type="ECO:0000313" key="12">
    <source>
        <dbReference type="EMBL" id="KAK2172028.1"/>
    </source>
</evidence>
<evidence type="ECO:0000313" key="13">
    <source>
        <dbReference type="Proteomes" id="UP001209878"/>
    </source>
</evidence>
<feature type="transmembrane region" description="Helical" evidence="10">
    <location>
        <begin position="341"/>
        <end position="361"/>
    </location>
</feature>
<keyword evidence="6 10" id="KW-0472">Membrane</keyword>
<dbReference type="PRINTS" id="PR01333">
    <property type="entry name" value="2POREKCHANEL"/>
</dbReference>
<evidence type="ECO:0000259" key="11">
    <source>
        <dbReference type="Pfam" id="PF07885"/>
    </source>
</evidence>
<dbReference type="Pfam" id="PF07885">
    <property type="entry name" value="Ion_trans_2"/>
    <property type="match status" value="2"/>
</dbReference>
<dbReference type="InterPro" id="IPR013099">
    <property type="entry name" value="K_chnl_dom"/>
</dbReference>
<sequence length="413" mass="46121">MADDTMMSEDERLRLEQEKAERRAANRNCCMKALKFLFSNIGLSAMVVLYTVAGGFIFEHLEKTNEYEECNKAREKYEPAENDTVWKLWDIAASFRNDDDREYAMTEYQKIIVTFRDNVLDLGYDGKNCSAMDDPDGPGYQWNFAGALLFSVTVITTIGYGNIAPKTFWGRLVCIAYATLGIPLMLLCLANLGNVLADVFRFVYTKICCCGCCHRRPTNRIESVPPLVPGGGRSRSPEAWKDAYEAQKGNDRPDSKGPLVVDDYEDDDDDDSGKISVPLTITMAIIAGYIFMGALLFGVWEGWDPLKASYFCFVTISTIGFGDVVPGSANFQNASDQWKMVGAAVYMLFGMAILSMCFSLIQEEIAAKFRWIGEKIGLVEKDSDEEKRDPDEPVIESAVVEPDVPVPINTSKE</sequence>
<gene>
    <name evidence="12" type="ORF">NP493_999g00015</name>
</gene>
<evidence type="ECO:0000256" key="6">
    <source>
        <dbReference type="ARBA" id="ARBA00023136"/>
    </source>
</evidence>
<evidence type="ECO:0000256" key="4">
    <source>
        <dbReference type="ARBA" id="ARBA00022989"/>
    </source>
</evidence>
<evidence type="ECO:0000256" key="8">
    <source>
        <dbReference type="RuleBase" id="RU003857"/>
    </source>
</evidence>
<evidence type="ECO:0000256" key="5">
    <source>
        <dbReference type="ARBA" id="ARBA00023065"/>
    </source>
</evidence>
<feature type="transmembrane region" description="Helical" evidence="10">
    <location>
        <begin position="140"/>
        <end position="160"/>
    </location>
</feature>
<dbReference type="Gene3D" id="1.10.287.70">
    <property type="match status" value="1"/>
</dbReference>
<proteinExistence type="inferred from homology"/>
<organism evidence="12 13">
    <name type="scientific">Ridgeia piscesae</name>
    <name type="common">Tubeworm</name>
    <dbReference type="NCBI Taxonomy" id="27915"/>
    <lineage>
        <taxon>Eukaryota</taxon>
        <taxon>Metazoa</taxon>
        <taxon>Spiralia</taxon>
        <taxon>Lophotrochozoa</taxon>
        <taxon>Annelida</taxon>
        <taxon>Polychaeta</taxon>
        <taxon>Sedentaria</taxon>
        <taxon>Canalipalpata</taxon>
        <taxon>Sabellida</taxon>
        <taxon>Siboglinidae</taxon>
        <taxon>Ridgeia</taxon>
    </lineage>
</organism>
<evidence type="ECO:0000256" key="2">
    <source>
        <dbReference type="ARBA" id="ARBA00022448"/>
    </source>
</evidence>
<feature type="domain" description="Potassium channel" evidence="11">
    <location>
        <begin position="140"/>
        <end position="196"/>
    </location>
</feature>
<feature type="transmembrane region" description="Helical" evidence="10">
    <location>
        <begin position="310"/>
        <end position="329"/>
    </location>
</feature>